<name>A0AAV4NBH3_CAEEX</name>
<feature type="compositionally biased region" description="Basic and acidic residues" evidence="1">
    <location>
        <begin position="557"/>
        <end position="567"/>
    </location>
</feature>
<accession>A0AAV4NBH3</accession>
<reference evidence="2 3" key="1">
    <citation type="submission" date="2021-06" db="EMBL/GenBank/DDBJ databases">
        <title>Caerostris extrusa draft genome.</title>
        <authorList>
            <person name="Kono N."/>
            <person name="Arakawa K."/>
        </authorList>
    </citation>
    <scope>NUCLEOTIDE SEQUENCE [LARGE SCALE GENOMIC DNA]</scope>
</reference>
<feature type="compositionally biased region" description="Polar residues" evidence="1">
    <location>
        <begin position="474"/>
        <end position="491"/>
    </location>
</feature>
<feature type="compositionally biased region" description="Polar residues" evidence="1">
    <location>
        <begin position="53"/>
        <end position="65"/>
    </location>
</feature>
<comment type="caution">
    <text evidence="2">The sequence shown here is derived from an EMBL/GenBank/DDBJ whole genome shotgun (WGS) entry which is preliminary data.</text>
</comment>
<dbReference type="Proteomes" id="UP001054945">
    <property type="component" value="Unassembled WGS sequence"/>
</dbReference>
<feature type="compositionally biased region" description="Polar residues" evidence="1">
    <location>
        <begin position="515"/>
        <end position="524"/>
    </location>
</feature>
<feature type="compositionally biased region" description="Basic and acidic residues" evidence="1">
    <location>
        <begin position="525"/>
        <end position="549"/>
    </location>
</feature>
<feature type="compositionally biased region" description="Low complexity" evidence="1">
    <location>
        <begin position="502"/>
        <end position="512"/>
    </location>
</feature>
<dbReference type="EMBL" id="BPLR01020732">
    <property type="protein sequence ID" value="GIX82003.1"/>
    <property type="molecule type" value="Genomic_DNA"/>
</dbReference>
<feature type="region of interest" description="Disordered" evidence="1">
    <location>
        <begin position="285"/>
        <end position="324"/>
    </location>
</feature>
<feature type="compositionally biased region" description="Polar residues" evidence="1">
    <location>
        <begin position="365"/>
        <end position="388"/>
    </location>
</feature>
<feature type="region of interest" description="Disordered" evidence="1">
    <location>
        <begin position="351"/>
        <end position="568"/>
    </location>
</feature>
<feature type="compositionally biased region" description="Low complexity" evidence="1">
    <location>
        <begin position="285"/>
        <end position="294"/>
    </location>
</feature>
<organism evidence="2 3">
    <name type="scientific">Caerostris extrusa</name>
    <name type="common">Bark spider</name>
    <name type="synonym">Caerostris bankana</name>
    <dbReference type="NCBI Taxonomy" id="172846"/>
    <lineage>
        <taxon>Eukaryota</taxon>
        <taxon>Metazoa</taxon>
        <taxon>Ecdysozoa</taxon>
        <taxon>Arthropoda</taxon>
        <taxon>Chelicerata</taxon>
        <taxon>Arachnida</taxon>
        <taxon>Araneae</taxon>
        <taxon>Araneomorphae</taxon>
        <taxon>Entelegynae</taxon>
        <taxon>Araneoidea</taxon>
        <taxon>Araneidae</taxon>
        <taxon>Caerostris</taxon>
    </lineage>
</organism>
<feature type="compositionally biased region" description="Low complexity" evidence="1">
    <location>
        <begin position="89"/>
        <end position="104"/>
    </location>
</feature>
<proteinExistence type="predicted"/>
<evidence type="ECO:0000256" key="1">
    <source>
        <dbReference type="SAM" id="MobiDB-lite"/>
    </source>
</evidence>
<evidence type="ECO:0000313" key="3">
    <source>
        <dbReference type="Proteomes" id="UP001054945"/>
    </source>
</evidence>
<feature type="region of interest" description="Disordered" evidence="1">
    <location>
        <begin position="1"/>
        <end position="151"/>
    </location>
</feature>
<feature type="compositionally biased region" description="Basic and acidic residues" evidence="1">
    <location>
        <begin position="449"/>
        <end position="467"/>
    </location>
</feature>
<protein>
    <submittedName>
        <fullName evidence="2">Uncharacterized protein</fullName>
    </submittedName>
</protein>
<feature type="compositionally biased region" description="Low complexity" evidence="1">
    <location>
        <begin position="136"/>
        <end position="145"/>
    </location>
</feature>
<feature type="compositionally biased region" description="Basic and acidic residues" evidence="1">
    <location>
        <begin position="492"/>
        <end position="501"/>
    </location>
</feature>
<gene>
    <name evidence="2" type="ORF">CEXT_211291</name>
</gene>
<evidence type="ECO:0000313" key="2">
    <source>
        <dbReference type="EMBL" id="GIX82003.1"/>
    </source>
</evidence>
<keyword evidence="3" id="KW-1185">Reference proteome</keyword>
<sequence length="619" mass="66843">MDEGSRDNLPPSNLPDSVAQDEDLDVPEIQASSNIASPAENLPAVISGEPNVPESQESTTVSSPPINLPLPAFGRANITSATSDRRCSSDASSSAFSRSTDNSSIEVKSRSRSTISQGEFSGSHREGIRLVRPPFSGQASQGESSGSHREGIRLVRPPFSGQASQGESSGSRHEGIRLVRPPFLSGQASQGESSGSRHEGIRLVRPPFLSGQASQGESSGSRHEGIRLVRPPFLSGHASQGESSGSHREGIRLVRPPFLSGQASQGESSGFHGEGIRLVRPPFLSSQASQGESSGSHREGIRLVRPPFLGGRASTQPFPRFPRGNRPVALQVVRWGFIRINGLIHNANATISSMGPSHQGVDIESPSNSNESTSDTQPSIEQGESSGIHTEGQIQPLGERSTSELSVADRTTEAANPQTTAAHVGYEVLSDSNPASEREPREPSLQLAKESKLTENVEDVSKMDEHMSFANLGLEQSSQDIPSSSGTVQQKDSGDSIKMDEPMSPENPMPEESSQDIPSTSGTARQKDFDEPTKTESRKEQLSRIKKAEEDEGLEECPPKKGRGESTRRRHSRRSLCWRFSLSCERFYDRSEKNIVLVTRLIVKGCKCRDTFSISLCHV</sequence>
<dbReference type="AlphaFoldDB" id="A0AAV4NBH3"/>